<evidence type="ECO:0000313" key="5">
    <source>
        <dbReference type="Proteomes" id="UP000199428"/>
    </source>
</evidence>
<dbReference type="Pfam" id="PF06050">
    <property type="entry name" value="HGD-D"/>
    <property type="match status" value="1"/>
</dbReference>
<comment type="similarity">
    <text evidence="2">Belongs to the FldB/FldC dehydratase alpha/beta subunit family.</text>
</comment>
<dbReference type="RefSeq" id="WP_090163578.1">
    <property type="nucleotide sequence ID" value="NZ_FMWK01000014.1"/>
</dbReference>
<sequence length="401" mass="46520">MKDLKHLYYFEKLLEDSYNDLCRQAQAEGNKAIGHVCFQIPEPLLNLPGCFSTRLRAPRTGSIEMGTYYMSSTLCEACRAYLERAIEGGFNFLDCILAPDACAQMNRCVENIERLKTNPKDSFFVTYADVPMKSDETALKHYVKQMRIRVLEPLQKNFGIDISDEALRKSVEEQNEISRLITAIGEYRKYESPRITGYEFAVLCLATYCCPKYLLKEKLQETLDELKTREPDPAGKYRIRVVMVGSEIDDPEFIQLAEECGALVVADRFCFGSLPGRQEIILNDEEDVLTQICRTYLQWGKCPRFFNQDKIMERRDYVDQLAKEYHADGLIYEQIKFCDYWGYERASAFHIMEEEYGYPVLSVDRPYAVRSSGQLRTRIQAFVERVEMKKLAEAKAERRAQ</sequence>
<keyword evidence="3" id="KW-0408">Iron</keyword>
<proteinExistence type="inferred from homology"/>
<organism evidence="4 5">
    <name type="scientific">Pseudobutyrivibrio xylanivorans</name>
    <dbReference type="NCBI Taxonomy" id="185007"/>
    <lineage>
        <taxon>Bacteria</taxon>
        <taxon>Bacillati</taxon>
        <taxon>Bacillota</taxon>
        <taxon>Clostridia</taxon>
        <taxon>Lachnospirales</taxon>
        <taxon>Lachnospiraceae</taxon>
        <taxon>Pseudobutyrivibrio</taxon>
    </lineage>
</organism>
<gene>
    <name evidence="4" type="ORF">SAMN02910350_02309</name>
</gene>
<dbReference type="GO" id="GO:0016836">
    <property type="term" value="F:hydro-lyase activity"/>
    <property type="evidence" value="ECO:0007669"/>
    <property type="project" value="UniProtKB-ARBA"/>
</dbReference>
<keyword evidence="3" id="KW-0479">Metal-binding</keyword>
<protein>
    <submittedName>
        <fullName evidence="4">Benzoyl-CoA reductase/2-hydroxyglutaryl-CoA dehydratase subunit, BcrC/BadD/HgdB</fullName>
    </submittedName>
</protein>
<dbReference type="AlphaFoldDB" id="A0A1G5S3Z0"/>
<evidence type="ECO:0000256" key="2">
    <source>
        <dbReference type="ARBA" id="ARBA00005806"/>
    </source>
</evidence>
<dbReference type="Gene3D" id="3.40.50.11890">
    <property type="match status" value="1"/>
</dbReference>
<dbReference type="GO" id="GO:0051536">
    <property type="term" value="F:iron-sulfur cluster binding"/>
    <property type="evidence" value="ECO:0007669"/>
    <property type="project" value="UniProtKB-KW"/>
</dbReference>
<comment type="cofactor">
    <cofactor evidence="1">
        <name>[4Fe-4S] cluster</name>
        <dbReference type="ChEBI" id="CHEBI:49883"/>
    </cofactor>
</comment>
<dbReference type="EMBL" id="FMWK01000014">
    <property type="protein sequence ID" value="SCZ80471.1"/>
    <property type="molecule type" value="Genomic_DNA"/>
</dbReference>
<keyword evidence="3" id="KW-0411">Iron-sulfur</keyword>
<dbReference type="Gene3D" id="3.40.50.11900">
    <property type="match status" value="1"/>
</dbReference>
<evidence type="ECO:0000256" key="3">
    <source>
        <dbReference type="ARBA" id="ARBA00023014"/>
    </source>
</evidence>
<evidence type="ECO:0000256" key="1">
    <source>
        <dbReference type="ARBA" id="ARBA00001966"/>
    </source>
</evidence>
<reference evidence="4 5" key="1">
    <citation type="submission" date="2016-10" db="EMBL/GenBank/DDBJ databases">
        <authorList>
            <person name="de Groot N.N."/>
        </authorList>
    </citation>
    <scope>NUCLEOTIDE SEQUENCE [LARGE SCALE GENOMIC DNA]</scope>
    <source>
        <strain evidence="4 5">DSM 10317</strain>
    </source>
</reference>
<dbReference type="InterPro" id="IPR010327">
    <property type="entry name" value="FldB/FldC_alpha/beta"/>
</dbReference>
<dbReference type="PANTHER" id="PTHR30548:SF1">
    <property type="entry name" value="DEHYDRATASE SUBUNIT MJ0007-RELATED"/>
    <property type="match status" value="1"/>
</dbReference>
<evidence type="ECO:0000313" key="4">
    <source>
        <dbReference type="EMBL" id="SCZ80471.1"/>
    </source>
</evidence>
<dbReference type="Proteomes" id="UP000199428">
    <property type="component" value="Unassembled WGS sequence"/>
</dbReference>
<accession>A0A1G5S3Z0</accession>
<name>A0A1G5S3Z0_PSEXY</name>
<dbReference type="PANTHER" id="PTHR30548">
    <property type="entry name" value="2-HYDROXYGLUTARYL-COA DEHYDRATASE, D-COMPONENT-RELATED"/>
    <property type="match status" value="1"/>
</dbReference>
<dbReference type="Gene3D" id="1.20.1270.370">
    <property type="match status" value="1"/>
</dbReference>